<dbReference type="PROSITE" id="PS01124">
    <property type="entry name" value="HTH_ARAC_FAMILY_2"/>
    <property type="match status" value="1"/>
</dbReference>
<evidence type="ECO:0000313" key="6">
    <source>
        <dbReference type="Proteomes" id="UP000596329"/>
    </source>
</evidence>
<reference evidence="5 6" key="1">
    <citation type="submission" date="2020-07" db="EMBL/GenBank/DDBJ databases">
        <title>Genomic characterization of Flavobacterium psychrophilum strains.</title>
        <authorList>
            <person name="Castillo D."/>
            <person name="Jorgensen J."/>
            <person name="Middelboe M."/>
        </authorList>
    </citation>
    <scope>NUCLEOTIDE SEQUENCE [LARGE SCALE GENOMIC DNA]</scope>
    <source>
        <strain evidence="5 6">FPS-R7</strain>
    </source>
</reference>
<dbReference type="AlphaFoldDB" id="A0A7U2ND98"/>
<feature type="domain" description="HTH araC/xylS-type" evidence="4">
    <location>
        <begin position="186"/>
        <end position="284"/>
    </location>
</feature>
<keyword evidence="2" id="KW-0238">DNA-binding</keyword>
<dbReference type="InterPro" id="IPR009057">
    <property type="entry name" value="Homeodomain-like_sf"/>
</dbReference>
<dbReference type="Proteomes" id="UP000596329">
    <property type="component" value="Chromosome"/>
</dbReference>
<dbReference type="PRINTS" id="PR00032">
    <property type="entry name" value="HTHARAC"/>
</dbReference>
<dbReference type="GO" id="GO:0003700">
    <property type="term" value="F:DNA-binding transcription factor activity"/>
    <property type="evidence" value="ECO:0007669"/>
    <property type="project" value="InterPro"/>
</dbReference>
<evidence type="ECO:0000256" key="1">
    <source>
        <dbReference type="ARBA" id="ARBA00023015"/>
    </source>
</evidence>
<dbReference type="SUPFAM" id="SSF46689">
    <property type="entry name" value="Homeodomain-like"/>
    <property type="match status" value="1"/>
</dbReference>
<evidence type="ECO:0000256" key="2">
    <source>
        <dbReference type="ARBA" id="ARBA00023125"/>
    </source>
</evidence>
<evidence type="ECO:0000259" key="4">
    <source>
        <dbReference type="PROSITE" id="PS01124"/>
    </source>
</evidence>
<dbReference type="Gene3D" id="1.10.10.60">
    <property type="entry name" value="Homeodomain-like"/>
    <property type="match status" value="1"/>
</dbReference>
<evidence type="ECO:0000313" key="5">
    <source>
        <dbReference type="EMBL" id="QRE02880.1"/>
    </source>
</evidence>
<sequence>MCDIKNIKCSEVTQNELKFAVYHTSDFLPFMQKLNIPHRHNYFMILLNENNFGSQLIDFKEFDIEPLSVTCLHYGQIHQWLNFDKIEGYILVFESDFFALRYQNYQLSEFSFLTCRHKQPYVKVSEEKFQHLKSIVLWMLKEWNDNQTDFEKSLRSLLNLMLLDLNRLFEPMPKNKEFSQSLQLICHFEELIDKHYKQKHFVKDYASVMYVRPNYLNAVCNEITNISAGELIRNRILLEAKRLLIHEQKTVSEIAYELGFEDNSYFGRFFKKYENITPDGFKRKFINTSKFFQI</sequence>
<keyword evidence="1" id="KW-0805">Transcription regulation</keyword>
<proteinExistence type="predicted"/>
<evidence type="ECO:0000256" key="3">
    <source>
        <dbReference type="ARBA" id="ARBA00023163"/>
    </source>
</evidence>
<dbReference type="SUPFAM" id="SSF51215">
    <property type="entry name" value="Regulatory protein AraC"/>
    <property type="match status" value="1"/>
</dbReference>
<keyword evidence="3" id="KW-0804">Transcription</keyword>
<accession>A0A7U2ND98</accession>
<protein>
    <submittedName>
        <fullName evidence="5">Helix-turn-helix domain-containing protein</fullName>
    </submittedName>
</protein>
<dbReference type="SMART" id="SM00342">
    <property type="entry name" value="HTH_ARAC"/>
    <property type="match status" value="1"/>
</dbReference>
<gene>
    <name evidence="5" type="ORF">H0H26_08135</name>
</gene>
<dbReference type="PANTHER" id="PTHR43280">
    <property type="entry name" value="ARAC-FAMILY TRANSCRIPTIONAL REGULATOR"/>
    <property type="match status" value="1"/>
</dbReference>
<dbReference type="EMBL" id="CP059075">
    <property type="protein sequence ID" value="QRE02880.1"/>
    <property type="molecule type" value="Genomic_DNA"/>
</dbReference>
<organism evidence="5 6">
    <name type="scientific">Flavobacterium psychrophilum</name>
    <dbReference type="NCBI Taxonomy" id="96345"/>
    <lineage>
        <taxon>Bacteria</taxon>
        <taxon>Pseudomonadati</taxon>
        <taxon>Bacteroidota</taxon>
        <taxon>Flavobacteriia</taxon>
        <taxon>Flavobacteriales</taxon>
        <taxon>Flavobacteriaceae</taxon>
        <taxon>Flavobacterium</taxon>
    </lineage>
</organism>
<dbReference type="InterPro" id="IPR018060">
    <property type="entry name" value="HTH_AraC"/>
</dbReference>
<name>A0A7U2ND98_FLAPS</name>
<dbReference type="RefSeq" id="WP_052079123.1">
    <property type="nucleotide sequence ID" value="NZ_CBCRUG010000004.1"/>
</dbReference>
<dbReference type="GO" id="GO:0043565">
    <property type="term" value="F:sequence-specific DNA binding"/>
    <property type="evidence" value="ECO:0007669"/>
    <property type="project" value="InterPro"/>
</dbReference>
<dbReference type="InterPro" id="IPR037923">
    <property type="entry name" value="HTH-like"/>
</dbReference>
<dbReference type="Pfam" id="PF12833">
    <property type="entry name" value="HTH_18"/>
    <property type="match status" value="1"/>
</dbReference>
<dbReference type="PANTHER" id="PTHR43280:SF32">
    <property type="entry name" value="TRANSCRIPTIONAL REGULATORY PROTEIN"/>
    <property type="match status" value="1"/>
</dbReference>
<dbReference type="InterPro" id="IPR020449">
    <property type="entry name" value="Tscrpt_reg_AraC-type_HTH"/>
</dbReference>